<proteinExistence type="inferred from homology"/>
<keyword evidence="3" id="KW-1185">Reference proteome</keyword>
<dbReference type="AlphaFoldDB" id="A0A5B9W6C4"/>
<evidence type="ECO:0000313" key="3">
    <source>
        <dbReference type="Proteomes" id="UP000324233"/>
    </source>
</evidence>
<dbReference type="Proteomes" id="UP000324233">
    <property type="component" value="Chromosome"/>
</dbReference>
<reference evidence="2 3" key="1">
    <citation type="submission" date="2019-08" db="EMBL/GenBank/DDBJ databases">
        <title>Deep-cultivation of Planctomycetes and their phenomic and genomic characterization uncovers novel biology.</title>
        <authorList>
            <person name="Wiegand S."/>
            <person name="Jogler M."/>
            <person name="Boedeker C."/>
            <person name="Pinto D."/>
            <person name="Vollmers J."/>
            <person name="Rivas-Marin E."/>
            <person name="Kohn T."/>
            <person name="Peeters S.H."/>
            <person name="Heuer A."/>
            <person name="Rast P."/>
            <person name="Oberbeckmann S."/>
            <person name="Bunk B."/>
            <person name="Jeske O."/>
            <person name="Meyerdierks A."/>
            <person name="Storesund J.E."/>
            <person name="Kallscheuer N."/>
            <person name="Luecker S."/>
            <person name="Lage O.M."/>
            <person name="Pohl T."/>
            <person name="Merkel B.J."/>
            <person name="Hornburger P."/>
            <person name="Mueller R.-W."/>
            <person name="Bruemmer F."/>
            <person name="Labrenz M."/>
            <person name="Spormann A.M."/>
            <person name="Op den Camp H."/>
            <person name="Overmann J."/>
            <person name="Amann R."/>
            <person name="Jetten M.S.M."/>
            <person name="Mascher T."/>
            <person name="Medema M.H."/>
            <person name="Devos D.P."/>
            <person name="Kaster A.-K."/>
            <person name="Ovreas L."/>
            <person name="Rohde M."/>
            <person name="Galperin M.Y."/>
            <person name="Jogler C."/>
        </authorList>
    </citation>
    <scope>NUCLEOTIDE SEQUENCE [LARGE SCALE GENOMIC DNA]</scope>
    <source>
        <strain evidence="2 3">OJF2</strain>
    </source>
</reference>
<dbReference type="InterPro" id="IPR036165">
    <property type="entry name" value="YefM-like_sf"/>
</dbReference>
<evidence type="ECO:0000256" key="1">
    <source>
        <dbReference type="ARBA" id="ARBA00009981"/>
    </source>
</evidence>
<comment type="similarity">
    <text evidence="1">Belongs to the phD/YefM antitoxin family.</text>
</comment>
<gene>
    <name evidence="2" type="ORF">OJF2_42660</name>
</gene>
<evidence type="ECO:0008006" key="4">
    <source>
        <dbReference type="Google" id="ProtNLM"/>
    </source>
</evidence>
<name>A0A5B9W6C4_9BACT</name>
<dbReference type="KEGG" id="agv:OJF2_42660"/>
<dbReference type="SUPFAM" id="SSF143120">
    <property type="entry name" value="YefM-like"/>
    <property type="match status" value="1"/>
</dbReference>
<dbReference type="RefSeq" id="WP_210420104.1">
    <property type="nucleotide sequence ID" value="NZ_CP042997.1"/>
</dbReference>
<accession>A0A5B9W6C4</accession>
<organism evidence="2 3">
    <name type="scientific">Aquisphaera giovannonii</name>
    <dbReference type="NCBI Taxonomy" id="406548"/>
    <lineage>
        <taxon>Bacteria</taxon>
        <taxon>Pseudomonadati</taxon>
        <taxon>Planctomycetota</taxon>
        <taxon>Planctomycetia</taxon>
        <taxon>Isosphaerales</taxon>
        <taxon>Isosphaeraceae</taxon>
        <taxon>Aquisphaera</taxon>
    </lineage>
</organism>
<evidence type="ECO:0000313" key="2">
    <source>
        <dbReference type="EMBL" id="QEH35709.1"/>
    </source>
</evidence>
<protein>
    <recommendedName>
        <fullName evidence="4">Antitoxin</fullName>
    </recommendedName>
</protein>
<sequence length="112" mass="12497">MRTAPLPLMDGARLEPASRCRVECDEPNRHEERRPATSTITIQDAQAILPELVRRLAPGEGVIITEGDRPIARMISVPTEDAPRPVPGRCRGMLVILAEDDEHLEDFAEYMP</sequence>
<dbReference type="EMBL" id="CP042997">
    <property type="protein sequence ID" value="QEH35709.1"/>
    <property type="molecule type" value="Genomic_DNA"/>
</dbReference>